<evidence type="ECO:0000313" key="2">
    <source>
        <dbReference type="Proteomes" id="UP000326924"/>
    </source>
</evidence>
<name>A0A5J5ER96_9PEZI</name>
<dbReference type="Proteomes" id="UP000326924">
    <property type="component" value="Unassembled WGS sequence"/>
</dbReference>
<organism evidence="1 2">
    <name type="scientific">Sphaerosporella brunnea</name>
    <dbReference type="NCBI Taxonomy" id="1250544"/>
    <lineage>
        <taxon>Eukaryota</taxon>
        <taxon>Fungi</taxon>
        <taxon>Dikarya</taxon>
        <taxon>Ascomycota</taxon>
        <taxon>Pezizomycotina</taxon>
        <taxon>Pezizomycetes</taxon>
        <taxon>Pezizales</taxon>
        <taxon>Pyronemataceae</taxon>
        <taxon>Sphaerosporella</taxon>
    </lineage>
</organism>
<gene>
    <name evidence="1" type="ORF">FN846DRAFT_909401</name>
</gene>
<protein>
    <submittedName>
        <fullName evidence="1">Uncharacterized protein</fullName>
    </submittedName>
</protein>
<dbReference type="AlphaFoldDB" id="A0A5J5ER96"/>
<dbReference type="InParanoid" id="A0A5J5ER96"/>
<comment type="caution">
    <text evidence="1">The sequence shown here is derived from an EMBL/GenBank/DDBJ whole genome shotgun (WGS) entry which is preliminary data.</text>
</comment>
<reference evidence="1 2" key="1">
    <citation type="submission" date="2019-09" db="EMBL/GenBank/DDBJ databases">
        <title>Draft genome of the ectomycorrhizal ascomycete Sphaerosporella brunnea.</title>
        <authorList>
            <consortium name="DOE Joint Genome Institute"/>
            <person name="Benucci G.M."/>
            <person name="Marozzi G."/>
            <person name="Antonielli L."/>
            <person name="Sanchez S."/>
            <person name="Marco P."/>
            <person name="Wang X."/>
            <person name="Falini L.B."/>
            <person name="Barry K."/>
            <person name="Haridas S."/>
            <person name="Lipzen A."/>
            <person name="Labutti K."/>
            <person name="Grigoriev I.V."/>
            <person name="Murat C."/>
            <person name="Martin F."/>
            <person name="Albertini E."/>
            <person name="Donnini D."/>
            <person name="Bonito G."/>
        </authorList>
    </citation>
    <scope>NUCLEOTIDE SEQUENCE [LARGE SCALE GENOMIC DNA]</scope>
    <source>
        <strain evidence="1 2">Sb_GMNB300</strain>
    </source>
</reference>
<sequence>MRQVLDMSNLTHHNDIFHLQLVNWRFHALFNSQLYSIRVTGRHRGWLVTDGNVRAVERLLANNVLEVKKSYYQLTNGYSEATDILRDAFQHEDTAMCRALIAAGARYINTCINTNTLDCEFGRLVEDHVAFVKNIPTHWELKEMYDPIHTPWPVVTISKSLVRPNEPHFLFLWRSVLPW</sequence>
<keyword evidence="2" id="KW-1185">Reference proteome</keyword>
<dbReference type="EMBL" id="VXIS01000159">
    <property type="protein sequence ID" value="KAA8900060.1"/>
    <property type="molecule type" value="Genomic_DNA"/>
</dbReference>
<evidence type="ECO:0000313" key="1">
    <source>
        <dbReference type="EMBL" id="KAA8900060.1"/>
    </source>
</evidence>
<accession>A0A5J5ER96</accession>
<proteinExistence type="predicted"/>